<evidence type="ECO:0000256" key="2">
    <source>
        <dbReference type="ARBA" id="ARBA00022448"/>
    </source>
</evidence>
<dbReference type="KEGG" id="aaj:BOQ57_08105"/>
<evidence type="ECO:0000313" key="11">
    <source>
        <dbReference type="Proteomes" id="UP000859505"/>
    </source>
</evidence>
<dbReference type="GO" id="GO:0055052">
    <property type="term" value="C:ATP-binding cassette (ABC) transporter complex, substrate-binding subunit-containing"/>
    <property type="evidence" value="ECO:0007669"/>
    <property type="project" value="TreeGrafter"/>
</dbReference>
<dbReference type="GO" id="GO:0015768">
    <property type="term" value="P:maltose transport"/>
    <property type="evidence" value="ECO:0007669"/>
    <property type="project" value="TreeGrafter"/>
</dbReference>
<gene>
    <name evidence="7" type="primary">malE</name>
    <name evidence="8" type="ORF">C6C11_12900</name>
    <name evidence="7" type="ORF">JAJ28_002071</name>
    <name evidence="9" type="ORF">PY771_06760</name>
</gene>
<dbReference type="KEGG" id="ahh:RY45_09125"/>
<accession>A0A081UP86</accession>
<comment type="similarity">
    <text evidence="1 6">Belongs to the bacterial solute-binding protein 1 family.</text>
</comment>
<dbReference type="AlphaFoldDB" id="A0A081UP86"/>
<dbReference type="InterPro" id="IPR006061">
    <property type="entry name" value="SBP_1_CS"/>
</dbReference>
<dbReference type="PROSITE" id="PS01037">
    <property type="entry name" value="SBP_BACTERIAL_1"/>
    <property type="match status" value="1"/>
</dbReference>
<dbReference type="SUPFAM" id="SSF53850">
    <property type="entry name" value="Periplasmic binding protein-like II"/>
    <property type="match status" value="1"/>
</dbReference>
<organism evidence="7 11">
    <name type="scientific">Aeromonas hydrophila</name>
    <dbReference type="NCBI Taxonomy" id="644"/>
    <lineage>
        <taxon>Bacteria</taxon>
        <taxon>Pseudomonadati</taxon>
        <taxon>Pseudomonadota</taxon>
        <taxon>Gammaproteobacteria</taxon>
        <taxon>Aeromonadales</taxon>
        <taxon>Aeromonadaceae</taxon>
        <taxon>Aeromonas</taxon>
    </lineage>
</organism>
<dbReference type="Pfam" id="PF01547">
    <property type="entry name" value="SBP_bac_1"/>
    <property type="match status" value="1"/>
</dbReference>
<dbReference type="InterPro" id="IPR006059">
    <property type="entry name" value="SBP"/>
</dbReference>
<reference evidence="8 10" key="2">
    <citation type="journal article" date="2018" name="PLoS ONE">
        <title>Phenotypic characterization and whole genome analysis of extended-spectrum beta-lactamase-producing bacteria isolated from dogs in Germany.</title>
        <authorList>
            <person name="Boehmer T."/>
            <person name="Vogler A.J."/>
            <person name="Thomas A."/>
            <person name="Sauer S."/>
            <person name="Hergenroether M."/>
            <person name="Straubinger R.K."/>
            <person name="Birdsell D."/>
            <person name="Keim P."/>
            <person name="Sahl J.W."/>
            <person name="Williamson C.H."/>
            <person name="Riehm J.M."/>
        </authorList>
    </citation>
    <scope>NUCLEOTIDE SEQUENCE [LARGE SCALE GENOMIC DNA]</scope>
    <source>
        <strain evidence="8 10">AFG_SD03_1510_Ahy_093</strain>
    </source>
</reference>
<dbReference type="InterPro" id="IPR006060">
    <property type="entry name" value="Maltose/Cyclodextrin-bd"/>
</dbReference>
<dbReference type="KEGG" id="ahi:VU14_14230"/>
<dbReference type="eggNOG" id="COG2182">
    <property type="taxonomic scope" value="Bacteria"/>
</dbReference>
<dbReference type="Proteomes" id="UP000253075">
    <property type="component" value="Unassembled WGS sequence"/>
</dbReference>
<evidence type="ECO:0000313" key="7">
    <source>
        <dbReference type="EMBL" id="HAT6344346.1"/>
    </source>
</evidence>
<feature type="signal peptide" evidence="6">
    <location>
        <begin position="1"/>
        <end position="23"/>
    </location>
</feature>
<protein>
    <recommendedName>
        <fullName evidence="5 6">Maltodextrin-binding protein</fullName>
    </recommendedName>
</protein>
<reference evidence="7" key="5">
    <citation type="submission" date="2020-01" db="EMBL/GenBank/DDBJ databases">
        <authorList>
            <consortium name="NCBI Pathogen Detection Project"/>
        </authorList>
    </citation>
    <scope>NUCLEOTIDE SEQUENCE</scope>
    <source>
        <strain evidence="7">OLC2673_Aeromonas</strain>
    </source>
</reference>
<dbReference type="GeneID" id="4490950"/>
<dbReference type="Proteomes" id="UP001214666">
    <property type="component" value="Chromosome"/>
</dbReference>
<dbReference type="Gene3D" id="3.40.190.10">
    <property type="entry name" value="Periplasmic binding protein-like II"/>
    <property type="match status" value="2"/>
</dbReference>
<comment type="function">
    <text evidence="6">Part of the ABC transporter complex MalEFGK involved in maltose/maltodextrin import. Binds maltose and higher maltodextrins.</text>
</comment>
<dbReference type="NCBIfam" id="NF007011">
    <property type="entry name" value="PRK09474.1"/>
    <property type="match status" value="1"/>
</dbReference>
<reference evidence="9" key="6">
    <citation type="submission" date="2023-02" db="EMBL/GenBank/DDBJ databases">
        <title>The sequence of Aeromonas hydrophila K533.</title>
        <authorList>
            <person name="Luo X."/>
        </authorList>
    </citation>
    <scope>NUCLEOTIDE SEQUENCE</scope>
    <source>
        <strain evidence="9">K533</strain>
    </source>
</reference>
<dbReference type="EMBL" id="PUTQ01000017">
    <property type="protein sequence ID" value="RCF48752.1"/>
    <property type="molecule type" value="Genomic_DNA"/>
</dbReference>
<evidence type="ECO:0000313" key="9">
    <source>
        <dbReference type="EMBL" id="WEE28016.1"/>
    </source>
</evidence>
<dbReference type="GO" id="GO:1901982">
    <property type="term" value="F:maltose binding"/>
    <property type="evidence" value="ECO:0007669"/>
    <property type="project" value="TreeGrafter"/>
</dbReference>
<dbReference type="OMA" id="WAHDWIG"/>
<dbReference type="RefSeq" id="WP_011705558.1">
    <property type="nucleotide sequence ID" value="NZ_AP019193.1"/>
</dbReference>
<keyword evidence="2 6" id="KW-0813">Transport</keyword>
<dbReference type="Proteomes" id="UP000859505">
    <property type="component" value="Unassembled WGS sequence"/>
</dbReference>
<evidence type="ECO:0000256" key="6">
    <source>
        <dbReference type="RuleBase" id="RU365005"/>
    </source>
</evidence>
<dbReference type="GO" id="GO:0042597">
    <property type="term" value="C:periplasmic space"/>
    <property type="evidence" value="ECO:0007669"/>
    <property type="project" value="UniProtKB-SubCell"/>
</dbReference>
<reference evidence="10" key="3">
    <citation type="submission" date="2018-02" db="EMBL/GenBank/DDBJ databases">
        <title>Phenotypic characterization and whole genome analysis of multidrug-resistant, extended-spectrum beta-lactamase-producing bacteria isolated from dogs in Germany.</title>
        <authorList>
            <person name="Williamson C."/>
        </authorList>
    </citation>
    <scope>NUCLEOTIDE SEQUENCE [LARGE SCALE GENOMIC DNA]</scope>
    <source>
        <strain evidence="10">AFG_SD03_1510_Ahy_093</strain>
    </source>
</reference>
<evidence type="ECO:0000256" key="4">
    <source>
        <dbReference type="ARBA" id="ARBA00022729"/>
    </source>
</evidence>
<dbReference type="PANTHER" id="PTHR30061">
    <property type="entry name" value="MALTOSE-BINDING PERIPLASMIC PROTEIN"/>
    <property type="match status" value="1"/>
</dbReference>
<keyword evidence="3 6" id="KW-0762">Sugar transport</keyword>
<evidence type="ECO:0000256" key="3">
    <source>
        <dbReference type="ARBA" id="ARBA00022597"/>
    </source>
</evidence>
<sequence length="393" mass="42198">MKKKLLSSLIGLATLGVACSATAAIDEGQLTIWINGDKGYNGLAEVGKKFEAETGIKVTVAHPDQVEVKFQQAAATGNGPDIFFWAHDRYGEWVKAGLLVPVTPNAATKAKFEQFAWDAMTVDGKTYGYPVAVEAVSLIYNKDLLPEPPKTFEEIAKIDETLKKNGKRAIMWAYDTPYFSYPLVAANGGYAFKKTATGYDVKDTGVANAGAKAGVGYISEMIKSGHLEKGIDYGVMDAKFNKGEVAMMINGPWAWSNLDKSGIKYGVAPLPTLKGKPAKAFVGVLGATINAASPNKDLAIEFLENYLLTDAGLAPVNADKPLGAVALKSFQKTLESDPHIKATMQNAQNGEPMPSVPEMSRFWSSFETALKNVTSGRQSVDEALDTAAKRIVQ</sequence>
<keyword evidence="4 6" id="KW-0732">Signal</keyword>
<proteinExistence type="inferred from homology"/>
<reference evidence="7" key="1">
    <citation type="journal article" date="2018" name="Genome Biol.">
        <title>SKESA: strategic k-mer extension for scrupulous assemblies.</title>
        <authorList>
            <person name="Souvorov A."/>
            <person name="Agarwala R."/>
            <person name="Lipman D.J."/>
        </authorList>
    </citation>
    <scope>NUCLEOTIDE SEQUENCE</scope>
    <source>
        <strain evidence="7">OLC2673_Aeromonas</strain>
    </source>
</reference>
<keyword evidence="6" id="KW-0574">Periplasm</keyword>
<reference evidence="8" key="4">
    <citation type="submission" date="2018-02" db="EMBL/GenBank/DDBJ databases">
        <authorList>
            <person name="Williamson C."/>
        </authorList>
    </citation>
    <scope>NUCLEOTIDE SEQUENCE</scope>
    <source>
        <strain evidence="8">AFG_SD03_1510_Ahy_093</strain>
    </source>
</reference>
<evidence type="ECO:0000256" key="1">
    <source>
        <dbReference type="ARBA" id="ARBA00008520"/>
    </source>
</evidence>
<dbReference type="PROSITE" id="PS51257">
    <property type="entry name" value="PROKAR_LIPOPROTEIN"/>
    <property type="match status" value="1"/>
</dbReference>
<feature type="chain" id="PRO_5015017655" description="Maltodextrin-binding protein" evidence="6">
    <location>
        <begin position="24"/>
        <end position="393"/>
    </location>
</feature>
<evidence type="ECO:0000313" key="10">
    <source>
        <dbReference type="Proteomes" id="UP000253075"/>
    </source>
</evidence>
<dbReference type="EMBL" id="DACTUL010000013">
    <property type="protein sequence ID" value="HAT6344346.1"/>
    <property type="molecule type" value="Genomic_DNA"/>
</dbReference>
<dbReference type="PANTHER" id="PTHR30061:SF50">
    <property type="entry name" value="MALTOSE_MALTODEXTRIN-BINDING PERIPLASMIC PROTEIN"/>
    <property type="match status" value="1"/>
</dbReference>
<dbReference type="PRINTS" id="PR00181">
    <property type="entry name" value="MALTOSEBP"/>
</dbReference>
<evidence type="ECO:0000256" key="5">
    <source>
        <dbReference type="ARBA" id="ARBA00030303"/>
    </source>
</evidence>
<comment type="subcellular location">
    <subcellularLocation>
        <location evidence="6">Periplasm</location>
    </subcellularLocation>
</comment>
<dbReference type="GO" id="GO:0015144">
    <property type="term" value="F:carbohydrate transmembrane transporter activity"/>
    <property type="evidence" value="ECO:0007669"/>
    <property type="project" value="InterPro"/>
</dbReference>
<name>A0A081UP86_AERHY</name>
<evidence type="ECO:0000313" key="8">
    <source>
        <dbReference type="EMBL" id="RCF48752.1"/>
    </source>
</evidence>
<dbReference type="EMBL" id="CP118942">
    <property type="protein sequence ID" value="WEE28016.1"/>
    <property type="molecule type" value="Genomic_DNA"/>
</dbReference>
<dbReference type="GO" id="GO:0042956">
    <property type="term" value="P:maltodextrin transmembrane transport"/>
    <property type="evidence" value="ECO:0007669"/>
    <property type="project" value="TreeGrafter"/>
</dbReference>